<dbReference type="AlphaFoldDB" id="A0A066ZX01"/>
<evidence type="ECO:0000256" key="10">
    <source>
        <dbReference type="ARBA" id="ARBA00022630"/>
    </source>
</evidence>
<evidence type="ECO:0000256" key="12">
    <source>
        <dbReference type="ARBA" id="ARBA00022827"/>
    </source>
</evidence>
<evidence type="ECO:0000256" key="8">
    <source>
        <dbReference type="ARBA" id="ARBA00022617"/>
    </source>
</evidence>
<dbReference type="Pfam" id="PF00042">
    <property type="entry name" value="Globin"/>
    <property type="match status" value="1"/>
</dbReference>
<dbReference type="GO" id="GO:0020037">
    <property type="term" value="F:heme binding"/>
    <property type="evidence" value="ECO:0007669"/>
    <property type="project" value="InterPro"/>
</dbReference>
<dbReference type="GO" id="GO:0046210">
    <property type="term" value="P:nitric oxide catabolic process"/>
    <property type="evidence" value="ECO:0007669"/>
    <property type="project" value="TreeGrafter"/>
</dbReference>
<keyword evidence="14" id="KW-0560">Oxidoreductase</keyword>
<evidence type="ECO:0000256" key="9">
    <source>
        <dbReference type="ARBA" id="ARBA00022621"/>
    </source>
</evidence>
<dbReference type="GO" id="GO:0008941">
    <property type="term" value="F:nitric oxide dioxygenase NAD(P)H activity"/>
    <property type="evidence" value="ECO:0007669"/>
    <property type="project" value="UniProtKB-EC"/>
</dbReference>
<comment type="caution">
    <text evidence="26">The sequence shown here is derived from an EMBL/GenBank/DDBJ whole genome shotgun (WGS) entry which is preliminary data.</text>
</comment>
<dbReference type="InterPro" id="IPR001709">
    <property type="entry name" value="Flavoprot_Pyr_Nucl_cyt_Rdtase"/>
</dbReference>
<keyword evidence="8 23" id="KW-0349">Heme</keyword>
<feature type="domain" description="FAD-binding FR-type" evidence="25">
    <location>
        <begin position="152"/>
        <end position="260"/>
    </location>
</feature>
<dbReference type="SUPFAM" id="SSF52343">
    <property type="entry name" value="Ferredoxin reductase-like, C-terminal NADP-linked domain"/>
    <property type="match status" value="1"/>
</dbReference>
<keyword evidence="9 23" id="KW-0561">Oxygen transport</keyword>
<dbReference type="PANTHER" id="PTHR43396:SF3">
    <property type="entry name" value="FLAVOHEMOPROTEIN"/>
    <property type="match status" value="1"/>
</dbReference>
<keyword evidence="27" id="KW-1185">Reference proteome</keyword>
<evidence type="ECO:0000256" key="7">
    <source>
        <dbReference type="ARBA" id="ARBA00022575"/>
    </source>
</evidence>
<keyword evidence="12" id="KW-0274">FAD</keyword>
<dbReference type="GO" id="GO:0071949">
    <property type="term" value="F:FAD binding"/>
    <property type="evidence" value="ECO:0007669"/>
    <property type="project" value="TreeGrafter"/>
</dbReference>
<keyword evidence="16" id="KW-0520">NAD</keyword>
<evidence type="ECO:0000256" key="15">
    <source>
        <dbReference type="ARBA" id="ARBA00023004"/>
    </source>
</evidence>
<evidence type="ECO:0000256" key="23">
    <source>
        <dbReference type="RuleBase" id="RU000356"/>
    </source>
</evidence>
<evidence type="ECO:0000256" key="11">
    <source>
        <dbReference type="ARBA" id="ARBA00022723"/>
    </source>
</evidence>
<dbReference type="GO" id="GO:0009636">
    <property type="term" value="P:response to toxic substance"/>
    <property type="evidence" value="ECO:0007669"/>
    <property type="project" value="UniProtKB-KW"/>
</dbReference>
<accession>A0A066ZX01</accession>
<keyword evidence="15" id="KW-0408">Iron</keyword>
<dbReference type="GO" id="GO:0005344">
    <property type="term" value="F:oxygen carrier activity"/>
    <property type="evidence" value="ECO:0007669"/>
    <property type="project" value="UniProtKB-KW"/>
</dbReference>
<dbReference type="PRINTS" id="PR00410">
    <property type="entry name" value="PHEHYDRXLASE"/>
</dbReference>
<dbReference type="FunFam" id="1.10.490.10:FF:000003">
    <property type="entry name" value="Flavohemoprotein"/>
    <property type="match status" value="1"/>
</dbReference>
<dbReference type="SUPFAM" id="SSF63380">
    <property type="entry name" value="Riboflavin synthase domain-like"/>
    <property type="match status" value="1"/>
</dbReference>
<dbReference type="Gene3D" id="2.40.30.10">
    <property type="entry name" value="Translation factors"/>
    <property type="match status" value="1"/>
</dbReference>
<evidence type="ECO:0000256" key="6">
    <source>
        <dbReference type="ARBA" id="ARBA00014637"/>
    </source>
</evidence>
<dbReference type="InterPro" id="IPR000971">
    <property type="entry name" value="Globin"/>
</dbReference>
<comment type="similarity">
    <text evidence="4">Belongs to the globin family. Two-domain flavohemoproteins subfamily.</text>
</comment>
<dbReference type="CDD" id="cd08922">
    <property type="entry name" value="FHb-globin"/>
    <property type="match status" value="1"/>
</dbReference>
<evidence type="ECO:0000256" key="13">
    <source>
        <dbReference type="ARBA" id="ARBA00022857"/>
    </source>
</evidence>
<comment type="function">
    <text evidence="17">Is involved in NO detoxification in an aerobic process, termed nitric oxide dioxygenase (NOD) reaction that utilizes O(2) and NAD(P)H to convert NO to nitrate, which protects the bacterium from various noxious nitrogen compounds. Therefore, plays a central role in the inducible response to nitrosative stress.</text>
</comment>
<dbReference type="PANTHER" id="PTHR43396">
    <property type="entry name" value="FLAVOHEMOPROTEIN"/>
    <property type="match status" value="1"/>
</dbReference>
<dbReference type="GO" id="GO:0071500">
    <property type="term" value="P:cellular response to nitrosative stress"/>
    <property type="evidence" value="ECO:0007669"/>
    <property type="project" value="TreeGrafter"/>
</dbReference>
<keyword evidence="7" id="KW-0216">Detoxification</keyword>
<keyword evidence="23" id="KW-0813">Transport</keyword>
<keyword evidence="11" id="KW-0479">Metal-binding</keyword>
<dbReference type="InterPro" id="IPR009050">
    <property type="entry name" value="Globin-like_sf"/>
</dbReference>
<evidence type="ECO:0000256" key="16">
    <source>
        <dbReference type="ARBA" id="ARBA00023027"/>
    </source>
</evidence>
<comment type="catalytic activity">
    <reaction evidence="22">
        <text>2 nitric oxide + NADPH + 2 O2 = 2 nitrate + NADP(+) + H(+)</text>
        <dbReference type="Rhea" id="RHEA:19465"/>
        <dbReference type="ChEBI" id="CHEBI:15378"/>
        <dbReference type="ChEBI" id="CHEBI:15379"/>
        <dbReference type="ChEBI" id="CHEBI:16480"/>
        <dbReference type="ChEBI" id="CHEBI:17632"/>
        <dbReference type="ChEBI" id="CHEBI:57783"/>
        <dbReference type="ChEBI" id="CHEBI:58349"/>
        <dbReference type="EC" id="1.14.12.17"/>
    </reaction>
</comment>
<proteinExistence type="inferred from homology"/>
<evidence type="ECO:0000259" key="24">
    <source>
        <dbReference type="PROSITE" id="PS01033"/>
    </source>
</evidence>
<dbReference type="STRING" id="28885.EI16_11170"/>
<evidence type="ECO:0000256" key="22">
    <source>
        <dbReference type="ARBA" id="ARBA00049433"/>
    </source>
</evidence>
<dbReference type="NCBIfam" id="NF009805">
    <property type="entry name" value="PRK13289.1"/>
    <property type="match status" value="1"/>
</dbReference>
<dbReference type="Gene3D" id="3.40.50.80">
    <property type="entry name" value="Nucleotide-binding domain of ferredoxin-NADP reductase (FNR) module"/>
    <property type="match status" value="1"/>
</dbReference>
<dbReference type="InterPro" id="IPR012292">
    <property type="entry name" value="Globin/Proto"/>
</dbReference>
<evidence type="ECO:0000256" key="18">
    <source>
        <dbReference type="ARBA" id="ARBA00030024"/>
    </source>
</evidence>
<evidence type="ECO:0000256" key="14">
    <source>
        <dbReference type="ARBA" id="ARBA00023002"/>
    </source>
</evidence>
<dbReference type="PROSITE" id="PS01033">
    <property type="entry name" value="GLOBIN"/>
    <property type="match status" value="1"/>
</dbReference>
<dbReference type="Pfam" id="PF00970">
    <property type="entry name" value="FAD_binding_6"/>
    <property type="match status" value="1"/>
</dbReference>
<evidence type="ECO:0000313" key="27">
    <source>
        <dbReference type="Proteomes" id="UP000027341"/>
    </source>
</evidence>
<dbReference type="Proteomes" id="UP000027341">
    <property type="component" value="Unassembled WGS sequence"/>
</dbReference>
<comment type="cofactor">
    <cofactor evidence="2">
        <name>FAD</name>
        <dbReference type="ChEBI" id="CHEBI:57692"/>
    </cofactor>
</comment>
<dbReference type="GO" id="GO:0019825">
    <property type="term" value="F:oxygen binding"/>
    <property type="evidence" value="ECO:0007669"/>
    <property type="project" value="InterPro"/>
</dbReference>
<evidence type="ECO:0000256" key="19">
    <source>
        <dbReference type="ARBA" id="ARBA00030929"/>
    </source>
</evidence>
<gene>
    <name evidence="26" type="ORF">EI16_11170</name>
</gene>
<evidence type="ECO:0000256" key="4">
    <source>
        <dbReference type="ARBA" id="ARBA00008414"/>
    </source>
</evidence>
<dbReference type="GO" id="GO:0046872">
    <property type="term" value="F:metal ion binding"/>
    <property type="evidence" value="ECO:0007669"/>
    <property type="project" value="UniProtKB-KW"/>
</dbReference>
<protein>
    <recommendedName>
        <fullName evidence="6">Flavohemoprotein</fullName>
        <ecNumber evidence="5">1.14.12.17</ecNumber>
    </recommendedName>
    <alternativeName>
        <fullName evidence="19">Flavohemoglobin</fullName>
    </alternativeName>
    <alternativeName>
        <fullName evidence="18">Hemoglobin-like protein</fullName>
    </alternativeName>
    <alternativeName>
        <fullName evidence="20">Nitric oxide dioxygenase</fullName>
    </alternativeName>
</protein>
<evidence type="ECO:0000256" key="5">
    <source>
        <dbReference type="ARBA" id="ARBA00012229"/>
    </source>
</evidence>
<dbReference type="SUPFAM" id="SSF46458">
    <property type="entry name" value="Globin-like"/>
    <property type="match status" value="1"/>
</dbReference>
<sequence>MLSDEIIQKVKETAPLLAEQGVKITDIFYEKLFFNHPELKNIFNMANQAQGEQSKALAESVFMYASHIDQLEYLTPMVKRIAHKHASLNILPEHYPIVGKYLLEAIKEYLGLEENDSLLEAWALAYDALASIFISVEEEIYAENENKLGGWRGFKPFLIDQVVDEAEGVKSFYLLPEDKQMVSFKAGQYVGVKTKPANDDYDEIRQYSLSNAPGDDFYRITVKAENRNAVPAGVVSNYLHSAKVGDAVWLQPPTGNFVLKDSFRSKVFIAGGVGITPVLSMLLNELRYFDSEKITFIQCCRDKKHHIMEKELRTLQENYGFKYNVSYESDDGGDHRGYLTKDVLKKWLPNDEADVYFCGPKTFMSEVNRLCQELGYEEDQLHYEVFGPTTKLS</sequence>
<dbReference type="InterPro" id="IPR001433">
    <property type="entry name" value="OxRdtase_FAD/NAD-bd"/>
</dbReference>
<dbReference type="InterPro" id="IPR039261">
    <property type="entry name" value="FNR_nucleotide-bd"/>
</dbReference>
<dbReference type="RefSeq" id="WP_029907833.1">
    <property type="nucleotide sequence ID" value="NZ_AP020335.1"/>
</dbReference>
<evidence type="ECO:0000313" key="26">
    <source>
        <dbReference type="EMBL" id="KDN96794.1"/>
    </source>
</evidence>
<dbReference type="PRINTS" id="PR00371">
    <property type="entry name" value="FPNCR"/>
</dbReference>
<dbReference type="InterPro" id="IPR017927">
    <property type="entry name" value="FAD-bd_FR_type"/>
</dbReference>
<dbReference type="FunFam" id="2.40.30.10:FF:000034">
    <property type="entry name" value="Flavohemoprotein"/>
    <property type="match status" value="1"/>
</dbReference>
<keyword evidence="10" id="KW-0285">Flavoprotein</keyword>
<dbReference type="CDD" id="cd06184">
    <property type="entry name" value="flavohem_like_fad_nad_binding"/>
    <property type="match status" value="1"/>
</dbReference>
<dbReference type="InterPro" id="IPR008333">
    <property type="entry name" value="Cbr1-like_FAD-bd_dom"/>
</dbReference>
<evidence type="ECO:0000256" key="21">
    <source>
        <dbReference type="ARBA" id="ARBA00048649"/>
    </source>
</evidence>
<evidence type="ECO:0000256" key="3">
    <source>
        <dbReference type="ARBA" id="ARBA00006401"/>
    </source>
</evidence>
<organism evidence="26 27">
    <name type="scientific">Hydrogenovibrio marinus</name>
    <dbReference type="NCBI Taxonomy" id="28885"/>
    <lineage>
        <taxon>Bacteria</taxon>
        <taxon>Pseudomonadati</taxon>
        <taxon>Pseudomonadota</taxon>
        <taxon>Gammaproteobacteria</taxon>
        <taxon>Thiotrichales</taxon>
        <taxon>Piscirickettsiaceae</taxon>
        <taxon>Hydrogenovibrio</taxon>
    </lineage>
</organism>
<dbReference type="Gene3D" id="1.10.490.10">
    <property type="entry name" value="Globins"/>
    <property type="match status" value="1"/>
</dbReference>
<comment type="cofactor">
    <cofactor evidence="1">
        <name>heme b</name>
        <dbReference type="ChEBI" id="CHEBI:60344"/>
    </cofactor>
</comment>
<dbReference type="PROSITE" id="PS51384">
    <property type="entry name" value="FAD_FR"/>
    <property type="match status" value="1"/>
</dbReference>
<evidence type="ECO:0000256" key="1">
    <source>
        <dbReference type="ARBA" id="ARBA00001970"/>
    </source>
</evidence>
<evidence type="ECO:0000256" key="17">
    <source>
        <dbReference type="ARBA" id="ARBA00025094"/>
    </source>
</evidence>
<dbReference type="InterPro" id="IPR017938">
    <property type="entry name" value="Riboflavin_synthase-like_b-brl"/>
</dbReference>
<feature type="domain" description="Globin" evidence="24">
    <location>
        <begin position="1"/>
        <end position="138"/>
    </location>
</feature>
<dbReference type="Pfam" id="PF00175">
    <property type="entry name" value="NAD_binding_1"/>
    <property type="match status" value="1"/>
</dbReference>
<evidence type="ECO:0000256" key="20">
    <source>
        <dbReference type="ARBA" id="ARBA00033187"/>
    </source>
</evidence>
<reference evidence="26 27" key="1">
    <citation type="submission" date="2014-04" db="EMBL/GenBank/DDBJ databases">
        <title>Draft genome sequence of Hydrogenovibrio marinus MH-110, a model organism for aerobic H2 metabolism.</title>
        <authorList>
            <person name="Cha H.J."/>
            <person name="Jo B.H."/>
            <person name="Hwang B.H."/>
        </authorList>
    </citation>
    <scope>NUCLEOTIDE SEQUENCE [LARGE SCALE GENOMIC DNA]</scope>
    <source>
        <strain evidence="26 27">MH-110</strain>
    </source>
</reference>
<dbReference type="EC" id="1.14.12.17" evidence="5"/>
<evidence type="ECO:0000256" key="2">
    <source>
        <dbReference type="ARBA" id="ARBA00001974"/>
    </source>
</evidence>
<evidence type="ECO:0000259" key="25">
    <source>
        <dbReference type="PROSITE" id="PS51384"/>
    </source>
</evidence>
<keyword evidence="13" id="KW-0521">NADP</keyword>
<comment type="similarity">
    <text evidence="3">In the C-terminal section; belongs to the flavoprotein pyridine nucleotide cytochrome reductase family.</text>
</comment>
<dbReference type="EMBL" id="JMIU01000001">
    <property type="protein sequence ID" value="KDN96794.1"/>
    <property type="molecule type" value="Genomic_DNA"/>
</dbReference>
<name>A0A066ZX01_HYDMR</name>
<comment type="catalytic activity">
    <reaction evidence="21">
        <text>2 nitric oxide + NADH + 2 O2 = 2 nitrate + NAD(+) + H(+)</text>
        <dbReference type="Rhea" id="RHEA:19469"/>
        <dbReference type="ChEBI" id="CHEBI:15378"/>
        <dbReference type="ChEBI" id="CHEBI:15379"/>
        <dbReference type="ChEBI" id="CHEBI:16480"/>
        <dbReference type="ChEBI" id="CHEBI:17632"/>
        <dbReference type="ChEBI" id="CHEBI:57540"/>
        <dbReference type="ChEBI" id="CHEBI:57945"/>
        <dbReference type="EC" id="1.14.12.17"/>
    </reaction>
</comment>